<organism evidence="5 6">
    <name type="scientific">Catenibacillus scindens</name>
    <dbReference type="NCBI Taxonomy" id="673271"/>
    <lineage>
        <taxon>Bacteria</taxon>
        <taxon>Bacillati</taxon>
        <taxon>Bacillota</taxon>
        <taxon>Clostridia</taxon>
        <taxon>Lachnospirales</taxon>
        <taxon>Lachnospiraceae</taxon>
        <taxon>Catenibacillus</taxon>
    </lineage>
</organism>
<feature type="coiled-coil region" evidence="3">
    <location>
        <begin position="219"/>
        <end position="253"/>
    </location>
</feature>
<reference evidence="5 6" key="1">
    <citation type="submission" date="2020-08" db="EMBL/GenBank/DDBJ databases">
        <title>Genomic Encyclopedia of Type Strains, Phase IV (KMG-IV): sequencing the most valuable type-strain genomes for metagenomic binning, comparative biology and taxonomic classification.</title>
        <authorList>
            <person name="Goeker M."/>
        </authorList>
    </citation>
    <scope>NUCLEOTIDE SEQUENCE [LARGE SCALE GENOMIC DNA]</scope>
    <source>
        <strain evidence="5 6">DSM 106146</strain>
    </source>
</reference>
<dbReference type="PROSITE" id="PS00211">
    <property type="entry name" value="ABC_TRANSPORTER_1"/>
    <property type="match status" value="1"/>
</dbReference>
<dbReference type="Pfam" id="PF12848">
    <property type="entry name" value="ABC_tran_Xtn"/>
    <property type="match status" value="1"/>
</dbReference>
<name>A0A7W8H9D0_9FIRM</name>
<dbReference type="PANTHER" id="PTHR42855:SF2">
    <property type="entry name" value="DRUG RESISTANCE ABC TRANSPORTER,ATP-BINDING PROTEIN"/>
    <property type="match status" value="1"/>
</dbReference>
<dbReference type="Pfam" id="PF00005">
    <property type="entry name" value="ABC_tran"/>
    <property type="match status" value="2"/>
</dbReference>
<evidence type="ECO:0000256" key="1">
    <source>
        <dbReference type="ARBA" id="ARBA00022741"/>
    </source>
</evidence>
<dbReference type="InterPro" id="IPR051309">
    <property type="entry name" value="ABCF_ATPase"/>
</dbReference>
<evidence type="ECO:0000313" key="6">
    <source>
        <dbReference type="Proteomes" id="UP000543642"/>
    </source>
</evidence>
<keyword evidence="2 5" id="KW-0067">ATP-binding</keyword>
<dbReference type="Gene3D" id="3.40.50.300">
    <property type="entry name" value="P-loop containing nucleotide triphosphate hydrolases"/>
    <property type="match status" value="2"/>
</dbReference>
<dbReference type="InterPro" id="IPR027417">
    <property type="entry name" value="P-loop_NTPase"/>
</dbReference>
<dbReference type="CDD" id="cd03221">
    <property type="entry name" value="ABCF_EF-3"/>
    <property type="match status" value="2"/>
</dbReference>
<dbReference type="InterPro" id="IPR003439">
    <property type="entry name" value="ABC_transporter-like_ATP-bd"/>
</dbReference>
<dbReference type="Proteomes" id="UP000543642">
    <property type="component" value="Unassembled WGS sequence"/>
</dbReference>
<dbReference type="FunFam" id="3.40.50.300:FF:000011">
    <property type="entry name" value="Putative ABC transporter ATP-binding component"/>
    <property type="match status" value="1"/>
</dbReference>
<evidence type="ECO:0000256" key="3">
    <source>
        <dbReference type="SAM" id="Coils"/>
    </source>
</evidence>
<dbReference type="GO" id="GO:0016887">
    <property type="term" value="F:ATP hydrolysis activity"/>
    <property type="evidence" value="ECO:0007669"/>
    <property type="project" value="InterPro"/>
</dbReference>
<feature type="domain" description="ABC transporter" evidence="4">
    <location>
        <begin position="289"/>
        <end position="510"/>
    </location>
</feature>
<dbReference type="PANTHER" id="PTHR42855">
    <property type="entry name" value="ABC TRANSPORTER ATP-BINDING SUBUNIT"/>
    <property type="match status" value="1"/>
</dbReference>
<keyword evidence="6" id="KW-1185">Reference proteome</keyword>
<dbReference type="InterPro" id="IPR003593">
    <property type="entry name" value="AAA+_ATPase"/>
</dbReference>
<dbReference type="EMBL" id="JACHFW010000004">
    <property type="protein sequence ID" value="MBB5264301.1"/>
    <property type="molecule type" value="Genomic_DNA"/>
</dbReference>
<gene>
    <name evidence="5" type="ORF">HNP82_001412</name>
</gene>
<sequence length="641" mass="74434">MLYQINDVTVMVGGAKILDHIHFEIHGTEKIAVVGRNGAGKTTLLKLICGDLTPDRDDRRQHPGIIAARALTTGILRQDVFKDKSLVLEEYLHSLFGRENSFLPEMYAFERDFDRMFTRLGFSTEDKNKKLEEFSGGEQTKIGLIFLFLQKPDILLLDEPTNHLDMGSLRWLEEQIRNYEKAVVMVSHDRFFLDQTAQVTYELTRGQFVRYVGNYTEYRKQKRKNIEIQNKAYERWQTEVNRQNELIRRFKNKPKKAAFARSRKKMVERMEKVSRPEPEESHIFTGEILPLNRGSKWVFQCEHLKIGYDRPLLELTWRLRRGQKVGIVGPNGAGKTTFLKTVVGKILPMEGKCDIGNEISIGYFDQHSANISSEKTVAGHFHDLFPALTQKEVYQTLGAFLLGGERASARVKDLSGGERARLVLCEILQSRPNFLVLDEPTNHMDIPAKETLESAFSAYKGTILFVSHDRYFISQVADALLIFEDGEASFYPFSYEHYARRKYEDSGDGQTLRARMDAQEAAMIQEFRDVPKAERHMETVNTEEAYMDWQLRLAREQMEQCRAKTQQLWRQLEIQSVEQWKIFGSGGSWEQAGDEKEAYEEALLKWQEACEQWYEIYCQYEDCREELYGKDSDTTESGIYY</sequence>
<dbReference type="GO" id="GO:0005524">
    <property type="term" value="F:ATP binding"/>
    <property type="evidence" value="ECO:0007669"/>
    <property type="project" value="UniProtKB-KW"/>
</dbReference>
<dbReference type="InterPro" id="IPR017871">
    <property type="entry name" value="ABC_transporter-like_CS"/>
</dbReference>
<feature type="domain" description="ABC transporter" evidence="4">
    <location>
        <begin position="3"/>
        <end position="230"/>
    </location>
</feature>
<dbReference type="InterPro" id="IPR032781">
    <property type="entry name" value="ABC_tran_Xtn"/>
</dbReference>
<proteinExistence type="predicted"/>
<dbReference type="AlphaFoldDB" id="A0A7W8H9D0"/>
<protein>
    <submittedName>
        <fullName evidence="5">ATP-binding cassette subfamily F protein 3</fullName>
    </submittedName>
</protein>
<evidence type="ECO:0000256" key="2">
    <source>
        <dbReference type="ARBA" id="ARBA00022840"/>
    </source>
</evidence>
<dbReference type="SUPFAM" id="SSF52540">
    <property type="entry name" value="P-loop containing nucleoside triphosphate hydrolases"/>
    <property type="match status" value="2"/>
</dbReference>
<dbReference type="SMART" id="SM00382">
    <property type="entry name" value="AAA"/>
    <property type="match status" value="2"/>
</dbReference>
<comment type="caution">
    <text evidence="5">The sequence shown here is derived from an EMBL/GenBank/DDBJ whole genome shotgun (WGS) entry which is preliminary data.</text>
</comment>
<dbReference type="PROSITE" id="PS50893">
    <property type="entry name" value="ABC_TRANSPORTER_2"/>
    <property type="match status" value="2"/>
</dbReference>
<keyword evidence="3" id="KW-0175">Coiled coil</keyword>
<keyword evidence="1" id="KW-0547">Nucleotide-binding</keyword>
<evidence type="ECO:0000259" key="4">
    <source>
        <dbReference type="PROSITE" id="PS50893"/>
    </source>
</evidence>
<dbReference type="RefSeq" id="WP_183772848.1">
    <property type="nucleotide sequence ID" value="NZ_JACHFW010000004.1"/>
</dbReference>
<accession>A0A7W8H9D0</accession>
<evidence type="ECO:0000313" key="5">
    <source>
        <dbReference type="EMBL" id="MBB5264301.1"/>
    </source>
</evidence>